<keyword evidence="3" id="KW-1185">Reference proteome</keyword>
<name>A0A6A5BZC7_NAEFO</name>
<dbReference type="GeneID" id="68108590"/>
<dbReference type="OrthoDB" id="10463450at2759"/>
<dbReference type="Proteomes" id="UP000444721">
    <property type="component" value="Unassembled WGS sequence"/>
</dbReference>
<comment type="caution">
    <text evidence="2">The sequence shown here is derived from an EMBL/GenBank/DDBJ whole genome shotgun (WGS) entry which is preliminary data.</text>
</comment>
<dbReference type="RefSeq" id="XP_044564417.1">
    <property type="nucleotide sequence ID" value="XM_044704381.1"/>
</dbReference>
<feature type="region of interest" description="Disordered" evidence="1">
    <location>
        <begin position="55"/>
        <end position="112"/>
    </location>
</feature>
<sequence>MQIQVSSSISSNQGQTIHSTQNLSTTATSSRKDNLMFLTQALHTIRESDIQLLTEMGKKQQQQSVIGKQNRKEENTNGEEEDENYDNDDMNDDGEDEEDENDKNQPTKKIKN</sequence>
<feature type="region of interest" description="Disordered" evidence="1">
    <location>
        <begin position="1"/>
        <end position="31"/>
    </location>
</feature>
<accession>A0A6A5BZC7</accession>
<feature type="compositionally biased region" description="Low complexity" evidence="1">
    <location>
        <begin position="1"/>
        <end position="17"/>
    </location>
</feature>
<evidence type="ECO:0000313" key="2">
    <source>
        <dbReference type="EMBL" id="KAF0979704.1"/>
    </source>
</evidence>
<feature type="compositionally biased region" description="Acidic residues" evidence="1">
    <location>
        <begin position="76"/>
        <end position="101"/>
    </location>
</feature>
<organism evidence="2 3">
    <name type="scientific">Naegleria fowleri</name>
    <name type="common">Brain eating amoeba</name>
    <dbReference type="NCBI Taxonomy" id="5763"/>
    <lineage>
        <taxon>Eukaryota</taxon>
        <taxon>Discoba</taxon>
        <taxon>Heterolobosea</taxon>
        <taxon>Tetramitia</taxon>
        <taxon>Eutetramitia</taxon>
        <taxon>Vahlkampfiidae</taxon>
        <taxon>Naegleria</taxon>
    </lineage>
</organism>
<evidence type="ECO:0000313" key="3">
    <source>
        <dbReference type="Proteomes" id="UP000444721"/>
    </source>
</evidence>
<dbReference type="EMBL" id="VFQX01000023">
    <property type="protein sequence ID" value="KAF0979704.1"/>
    <property type="molecule type" value="Genomic_DNA"/>
</dbReference>
<proteinExistence type="predicted"/>
<evidence type="ECO:0000256" key="1">
    <source>
        <dbReference type="SAM" id="MobiDB-lite"/>
    </source>
</evidence>
<dbReference type="OMA" id="FLTQSMQ"/>
<feature type="compositionally biased region" description="Polar residues" evidence="1">
    <location>
        <begin position="18"/>
        <end position="29"/>
    </location>
</feature>
<reference evidence="2 3" key="1">
    <citation type="journal article" date="2019" name="Sci. Rep.">
        <title>Nanopore sequencing improves the draft genome of the human pathogenic amoeba Naegleria fowleri.</title>
        <authorList>
            <person name="Liechti N."/>
            <person name="Schurch N."/>
            <person name="Bruggmann R."/>
            <person name="Wittwer M."/>
        </authorList>
    </citation>
    <scope>NUCLEOTIDE SEQUENCE [LARGE SCALE GENOMIC DNA]</scope>
    <source>
        <strain evidence="2 3">ATCC 30894</strain>
    </source>
</reference>
<gene>
    <name evidence="2" type="ORF">FDP41_001372</name>
</gene>
<dbReference type="AlphaFoldDB" id="A0A6A5BZC7"/>
<dbReference type="VEuPathDB" id="AmoebaDB:NF0080860"/>
<protein>
    <submittedName>
        <fullName evidence="2">Uncharacterized protein</fullName>
    </submittedName>
</protein>
<dbReference type="VEuPathDB" id="AmoebaDB:FDP41_001372"/>